<comment type="similarity">
    <text evidence="1">Belongs to the transferase hexapeptide repeat family.</text>
</comment>
<dbReference type="SUPFAM" id="SSF51161">
    <property type="entry name" value="Trimeric LpxA-like enzymes"/>
    <property type="match status" value="1"/>
</dbReference>
<sequence>MSTLAGLRHWARTSGHPMASAARRVRVAGRGLTLPAPRVLVRPYLWLFLGLRGTLFWLRRTFVAEPLFKAYCTRVGRGVTTGIHVPWVQGSGELVVGDHVRISGKISISYAASFSRRPRLEIGDHSDIAHETRFVVGREIRIGRHVQVAGGVTFRDSGGHPTDPELRRLGGAPDPADVKPVIVHDHAWIGTGALLMPGTEIGEGAIVSAHAVVSGKVAPYSIVAGNPARRIGMLEPSRTAAPDAAAA</sequence>
<gene>
    <name evidence="3" type="ORF">ACFFFU_10295</name>
</gene>
<dbReference type="PANTHER" id="PTHR23416:SF23">
    <property type="entry name" value="ACETYLTRANSFERASE C18B11.09C-RELATED"/>
    <property type="match status" value="1"/>
</dbReference>
<evidence type="ECO:0000313" key="3">
    <source>
        <dbReference type="EMBL" id="MFC0718135.1"/>
    </source>
</evidence>
<proteinExistence type="inferred from homology"/>
<dbReference type="PANTHER" id="PTHR23416">
    <property type="entry name" value="SIALIC ACID SYNTHASE-RELATED"/>
    <property type="match status" value="1"/>
</dbReference>
<name>A0ABV6SXG9_9GAMM</name>
<dbReference type="GO" id="GO:0016746">
    <property type="term" value="F:acyltransferase activity"/>
    <property type="evidence" value="ECO:0007669"/>
    <property type="project" value="UniProtKB-KW"/>
</dbReference>
<keyword evidence="4" id="KW-1185">Reference proteome</keyword>
<evidence type="ECO:0000313" key="4">
    <source>
        <dbReference type="Proteomes" id="UP001589898"/>
    </source>
</evidence>
<protein>
    <submittedName>
        <fullName evidence="3">Acyltransferase</fullName>
    </submittedName>
</protein>
<reference evidence="3 4" key="1">
    <citation type="submission" date="2024-09" db="EMBL/GenBank/DDBJ databases">
        <authorList>
            <person name="Sun Q."/>
            <person name="Mori K."/>
        </authorList>
    </citation>
    <scope>NUCLEOTIDE SEQUENCE [LARGE SCALE GENOMIC DNA]</scope>
    <source>
        <strain evidence="3 4">KCTC 52403</strain>
    </source>
</reference>
<organism evidence="3 4">
    <name type="scientific">Luteimonas padinae</name>
    <dbReference type="NCBI Taxonomy" id="1714359"/>
    <lineage>
        <taxon>Bacteria</taxon>
        <taxon>Pseudomonadati</taxon>
        <taxon>Pseudomonadota</taxon>
        <taxon>Gammaproteobacteria</taxon>
        <taxon>Lysobacterales</taxon>
        <taxon>Lysobacteraceae</taxon>
        <taxon>Luteimonas</taxon>
    </lineage>
</organism>
<keyword evidence="2" id="KW-0808">Transferase</keyword>
<dbReference type="Proteomes" id="UP001589898">
    <property type="component" value="Unassembled WGS sequence"/>
</dbReference>
<dbReference type="InterPro" id="IPR001451">
    <property type="entry name" value="Hexapep"/>
</dbReference>
<dbReference type="Pfam" id="PF00132">
    <property type="entry name" value="Hexapep"/>
    <property type="match status" value="1"/>
</dbReference>
<dbReference type="InterPro" id="IPR011004">
    <property type="entry name" value="Trimer_LpxA-like_sf"/>
</dbReference>
<dbReference type="Gene3D" id="2.160.10.10">
    <property type="entry name" value="Hexapeptide repeat proteins"/>
    <property type="match status" value="1"/>
</dbReference>
<dbReference type="CDD" id="cd04647">
    <property type="entry name" value="LbH_MAT_like"/>
    <property type="match status" value="1"/>
</dbReference>
<dbReference type="EMBL" id="JBHLTF010000031">
    <property type="protein sequence ID" value="MFC0718135.1"/>
    <property type="molecule type" value="Genomic_DNA"/>
</dbReference>
<evidence type="ECO:0000256" key="2">
    <source>
        <dbReference type="ARBA" id="ARBA00022679"/>
    </source>
</evidence>
<evidence type="ECO:0000256" key="1">
    <source>
        <dbReference type="ARBA" id="ARBA00007274"/>
    </source>
</evidence>
<accession>A0ABV6SXG9</accession>
<dbReference type="RefSeq" id="WP_189494343.1">
    <property type="nucleotide sequence ID" value="NZ_BMZT01000001.1"/>
</dbReference>
<dbReference type="InterPro" id="IPR051159">
    <property type="entry name" value="Hexapeptide_acetyltransf"/>
</dbReference>
<comment type="caution">
    <text evidence="3">The sequence shown here is derived from an EMBL/GenBank/DDBJ whole genome shotgun (WGS) entry which is preliminary data.</text>
</comment>
<keyword evidence="3" id="KW-0012">Acyltransferase</keyword>